<protein>
    <submittedName>
        <fullName evidence="1">Uncharacterized protein</fullName>
    </submittedName>
</protein>
<reference evidence="1 2" key="1">
    <citation type="journal article" date="2020" name="BMC Genomics">
        <title>Intraspecific diversification of the crop wild relative Brassica cretica Lam. using demographic model selection.</title>
        <authorList>
            <person name="Kioukis A."/>
            <person name="Michalopoulou V.A."/>
            <person name="Briers L."/>
            <person name="Pirintsos S."/>
            <person name="Studholme D.J."/>
            <person name="Pavlidis P."/>
            <person name="Sarris P.F."/>
        </authorList>
    </citation>
    <scope>NUCLEOTIDE SEQUENCE [LARGE SCALE GENOMIC DNA]</scope>
    <source>
        <strain evidence="2">cv. PFS-1207/04</strain>
    </source>
</reference>
<proteinExistence type="predicted"/>
<accession>A0ABQ7CPI6</accession>
<organism evidence="1 2">
    <name type="scientific">Brassica cretica</name>
    <name type="common">Mustard</name>
    <dbReference type="NCBI Taxonomy" id="69181"/>
    <lineage>
        <taxon>Eukaryota</taxon>
        <taxon>Viridiplantae</taxon>
        <taxon>Streptophyta</taxon>
        <taxon>Embryophyta</taxon>
        <taxon>Tracheophyta</taxon>
        <taxon>Spermatophyta</taxon>
        <taxon>Magnoliopsida</taxon>
        <taxon>eudicotyledons</taxon>
        <taxon>Gunneridae</taxon>
        <taxon>Pentapetalae</taxon>
        <taxon>rosids</taxon>
        <taxon>malvids</taxon>
        <taxon>Brassicales</taxon>
        <taxon>Brassicaceae</taxon>
        <taxon>Brassiceae</taxon>
        <taxon>Brassica</taxon>
    </lineage>
</organism>
<dbReference type="EMBL" id="QGKV02000759">
    <property type="protein sequence ID" value="KAF3561787.1"/>
    <property type="molecule type" value="Genomic_DNA"/>
</dbReference>
<keyword evidence="2" id="KW-1185">Reference proteome</keyword>
<gene>
    <name evidence="1" type="ORF">DY000_02014622</name>
</gene>
<evidence type="ECO:0000313" key="1">
    <source>
        <dbReference type="EMBL" id="KAF3561787.1"/>
    </source>
</evidence>
<name>A0ABQ7CPI6_BRACR</name>
<evidence type="ECO:0000313" key="2">
    <source>
        <dbReference type="Proteomes" id="UP000266723"/>
    </source>
</evidence>
<comment type="caution">
    <text evidence="1">The sequence shown here is derived from an EMBL/GenBank/DDBJ whole genome shotgun (WGS) entry which is preliminary data.</text>
</comment>
<dbReference type="Proteomes" id="UP000266723">
    <property type="component" value="Unassembled WGS sequence"/>
</dbReference>
<sequence length="77" mass="8290">MTSDLSRLGWRSALVPLDILSKHTHLPRLFFFCRRTSLFDAATVLLVAAIESLVAAIDSLDAATMLLDTATVSLGAT</sequence>